<dbReference type="AlphaFoldDB" id="A0A2T0M7Z4"/>
<gene>
    <name evidence="1" type="ORF">CLV81_1994</name>
</gene>
<organism evidence="1 2">
    <name type="scientific">Flagellimonas meridianipacifica</name>
    <dbReference type="NCBI Taxonomy" id="1080225"/>
    <lineage>
        <taxon>Bacteria</taxon>
        <taxon>Pseudomonadati</taxon>
        <taxon>Bacteroidota</taxon>
        <taxon>Flavobacteriia</taxon>
        <taxon>Flavobacteriales</taxon>
        <taxon>Flavobacteriaceae</taxon>
        <taxon>Flagellimonas</taxon>
    </lineage>
</organism>
<dbReference type="EMBL" id="PVYX01000002">
    <property type="protein sequence ID" value="PRX53610.1"/>
    <property type="molecule type" value="Genomic_DNA"/>
</dbReference>
<name>A0A2T0M7Z4_9FLAO</name>
<reference evidence="1 2" key="1">
    <citation type="submission" date="2018-03" db="EMBL/GenBank/DDBJ databases">
        <title>Genomic Encyclopedia of Archaeal and Bacterial Type Strains, Phase II (KMG-II): from individual species to whole genera.</title>
        <authorList>
            <person name="Goeker M."/>
        </authorList>
    </citation>
    <scope>NUCLEOTIDE SEQUENCE [LARGE SCALE GENOMIC DNA]</scope>
    <source>
        <strain evidence="1 2">DSM 25027</strain>
    </source>
</reference>
<evidence type="ECO:0000313" key="2">
    <source>
        <dbReference type="Proteomes" id="UP000237640"/>
    </source>
</evidence>
<dbReference type="OrthoDB" id="668160at2"/>
<evidence type="ECO:0000313" key="1">
    <source>
        <dbReference type="EMBL" id="PRX53610.1"/>
    </source>
</evidence>
<accession>A0A2T0M7Z4</accession>
<keyword evidence="2" id="KW-1185">Reference proteome</keyword>
<dbReference type="RefSeq" id="WP_106144970.1">
    <property type="nucleotide sequence ID" value="NZ_PVYX01000002.1"/>
</dbReference>
<dbReference type="Proteomes" id="UP000237640">
    <property type="component" value="Unassembled WGS sequence"/>
</dbReference>
<comment type="caution">
    <text evidence="1">The sequence shown here is derived from an EMBL/GenBank/DDBJ whole genome shotgun (WGS) entry which is preliminary data.</text>
</comment>
<protein>
    <submittedName>
        <fullName evidence="1">Uncharacterized protein</fullName>
    </submittedName>
</protein>
<proteinExistence type="predicted"/>
<sequence>MKSLVLSFAIFTVFQIGYSQGDSFKKSFEDVTLTNSSYLYEVKDQNTPKIVQGLQLKAANYDVRELADGQSYDSEGIKVIHRATNGYISTVYNKMGQVVTSWERFRDVAPPKSIQKLVAKNFKGWEIVGNKYISMYDKEKVKTKVYKLKLSKEGRTKRVTIDLLEL</sequence>